<dbReference type="Pfam" id="PF00512">
    <property type="entry name" value="HisKA"/>
    <property type="match status" value="1"/>
</dbReference>
<dbReference type="Gene3D" id="3.30.450.20">
    <property type="entry name" value="PAS domain"/>
    <property type="match status" value="1"/>
</dbReference>
<organism evidence="20 21">
    <name type="scientific">Ascidiaceihabitans donghaensis</name>
    <dbReference type="NCBI Taxonomy" id="1510460"/>
    <lineage>
        <taxon>Bacteria</taxon>
        <taxon>Pseudomonadati</taxon>
        <taxon>Pseudomonadota</taxon>
        <taxon>Alphaproteobacteria</taxon>
        <taxon>Rhodobacterales</taxon>
        <taxon>Paracoccaceae</taxon>
        <taxon>Ascidiaceihabitans</taxon>
    </lineage>
</organism>
<evidence type="ECO:0000259" key="19">
    <source>
        <dbReference type="PROSITE" id="PS50109"/>
    </source>
</evidence>
<dbReference type="EMBL" id="OMOR01000001">
    <property type="protein sequence ID" value="SPH20966.1"/>
    <property type="molecule type" value="Genomic_DNA"/>
</dbReference>
<dbReference type="InterPro" id="IPR017055">
    <property type="entry name" value="Sig_transdc_His_kinase_DctB"/>
</dbReference>
<evidence type="ECO:0000256" key="6">
    <source>
        <dbReference type="ARBA" id="ARBA00022553"/>
    </source>
</evidence>
<dbReference type="SMART" id="SM00388">
    <property type="entry name" value="HisKA"/>
    <property type="match status" value="1"/>
</dbReference>
<evidence type="ECO:0000256" key="15">
    <source>
        <dbReference type="ARBA" id="ARBA00059004"/>
    </source>
</evidence>
<keyword evidence="8 18" id="KW-0812">Transmembrane</keyword>
<comment type="function">
    <text evidence="15">Member of the two-component regulatory system DctB/DctD involved in the transport of C4-dicarboxylates. DctB functions as a membrane-associated protein kinase that phosphorylates DctD in response to environmental signals.</text>
</comment>
<keyword evidence="17" id="KW-0175">Coiled coil</keyword>
<feature type="domain" description="Histidine kinase" evidence="19">
    <location>
        <begin position="366"/>
        <end position="589"/>
    </location>
</feature>
<evidence type="ECO:0000313" key="20">
    <source>
        <dbReference type="EMBL" id="SPH20966.1"/>
    </source>
</evidence>
<evidence type="ECO:0000256" key="8">
    <source>
        <dbReference type="ARBA" id="ARBA00022692"/>
    </source>
</evidence>
<dbReference type="GO" id="GO:0005886">
    <property type="term" value="C:plasma membrane"/>
    <property type="evidence" value="ECO:0007669"/>
    <property type="project" value="UniProtKB-SubCell"/>
</dbReference>
<protein>
    <recommendedName>
        <fullName evidence="16">C4-dicarboxylate transport sensor protein DctB</fullName>
        <ecNumber evidence="3">2.7.13.3</ecNumber>
    </recommendedName>
</protein>
<dbReference type="AlphaFoldDB" id="A0A2R8BD19"/>
<dbReference type="SMART" id="SM00387">
    <property type="entry name" value="HATPase_c"/>
    <property type="match status" value="1"/>
</dbReference>
<dbReference type="CDD" id="cd00075">
    <property type="entry name" value="HATPase"/>
    <property type="match status" value="1"/>
</dbReference>
<keyword evidence="6" id="KW-0597">Phosphoprotein</keyword>
<keyword evidence="14 18" id="KW-0472">Membrane</keyword>
<comment type="catalytic activity">
    <reaction evidence="1">
        <text>ATP + protein L-histidine = ADP + protein N-phospho-L-histidine.</text>
        <dbReference type="EC" id="2.7.13.3"/>
    </reaction>
</comment>
<evidence type="ECO:0000256" key="2">
    <source>
        <dbReference type="ARBA" id="ARBA00004429"/>
    </source>
</evidence>
<evidence type="ECO:0000256" key="1">
    <source>
        <dbReference type="ARBA" id="ARBA00000085"/>
    </source>
</evidence>
<dbReference type="InterPro" id="IPR036890">
    <property type="entry name" value="HATPase_C_sf"/>
</dbReference>
<dbReference type="SUPFAM" id="SSF47384">
    <property type="entry name" value="Homodimeric domain of signal transducing histidine kinase"/>
    <property type="match status" value="1"/>
</dbReference>
<dbReference type="GO" id="GO:0000155">
    <property type="term" value="F:phosphorelay sensor kinase activity"/>
    <property type="evidence" value="ECO:0007669"/>
    <property type="project" value="InterPro"/>
</dbReference>
<evidence type="ECO:0000256" key="17">
    <source>
        <dbReference type="SAM" id="Coils"/>
    </source>
</evidence>
<keyword evidence="13" id="KW-0902">Two-component regulatory system</keyword>
<accession>A0A2R8BD19</accession>
<dbReference type="PANTHER" id="PTHR43065:SF46">
    <property type="entry name" value="C4-DICARBOXYLATE TRANSPORT SENSOR PROTEIN DCTB"/>
    <property type="match status" value="1"/>
</dbReference>
<dbReference type="RefSeq" id="WP_108828104.1">
    <property type="nucleotide sequence ID" value="NZ_OMOR01000001.1"/>
</dbReference>
<feature type="transmembrane region" description="Helical" evidence="18">
    <location>
        <begin position="6"/>
        <end position="30"/>
    </location>
</feature>
<dbReference type="PROSITE" id="PS50109">
    <property type="entry name" value="HIS_KIN"/>
    <property type="match status" value="1"/>
</dbReference>
<dbReference type="PANTHER" id="PTHR43065">
    <property type="entry name" value="SENSOR HISTIDINE KINASE"/>
    <property type="match status" value="1"/>
</dbReference>
<comment type="subcellular location">
    <subcellularLocation>
        <location evidence="2">Cell inner membrane</location>
        <topology evidence="2">Multi-pass membrane protein</topology>
    </subcellularLocation>
</comment>
<keyword evidence="12 18" id="KW-1133">Transmembrane helix</keyword>
<keyword evidence="21" id="KW-1185">Reference proteome</keyword>
<dbReference type="InterPro" id="IPR036097">
    <property type="entry name" value="HisK_dim/P_sf"/>
</dbReference>
<keyword evidence="9" id="KW-0547">Nucleotide-binding</keyword>
<keyword evidence="7 20" id="KW-0808">Transferase</keyword>
<dbReference type="Gene3D" id="3.30.565.10">
    <property type="entry name" value="Histidine kinase-like ATPase, C-terminal domain"/>
    <property type="match status" value="1"/>
</dbReference>
<evidence type="ECO:0000256" key="10">
    <source>
        <dbReference type="ARBA" id="ARBA00022777"/>
    </source>
</evidence>
<proteinExistence type="predicted"/>
<dbReference type="Proteomes" id="UP000244880">
    <property type="component" value="Unassembled WGS sequence"/>
</dbReference>
<dbReference type="FunFam" id="1.10.287.130:FF:000049">
    <property type="entry name" value="C4-dicarboxylate transport sensor protein DctB"/>
    <property type="match status" value="1"/>
</dbReference>
<feature type="coiled-coil region" evidence="17">
    <location>
        <begin position="323"/>
        <end position="357"/>
    </location>
</feature>
<evidence type="ECO:0000256" key="16">
    <source>
        <dbReference type="ARBA" id="ARBA00073143"/>
    </source>
</evidence>
<keyword evidence="11" id="KW-0067">ATP-binding</keyword>
<dbReference type="Pfam" id="PF02518">
    <property type="entry name" value="HATPase_c"/>
    <property type="match status" value="1"/>
</dbReference>
<evidence type="ECO:0000256" key="7">
    <source>
        <dbReference type="ARBA" id="ARBA00022679"/>
    </source>
</evidence>
<evidence type="ECO:0000256" key="12">
    <source>
        <dbReference type="ARBA" id="ARBA00022989"/>
    </source>
</evidence>
<feature type="transmembrane region" description="Helical" evidence="18">
    <location>
        <begin position="276"/>
        <end position="298"/>
    </location>
</feature>
<gene>
    <name evidence="20" type="primary">dctB_1</name>
    <name evidence="20" type="ORF">ASD8599_01707</name>
</gene>
<dbReference type="InterPro" id="IPR005467">
    <property type="entry name" value="His_kinase_dom"/>
</dbReference>
<evidence type="ECO:0000256" key="18">
    <source>
        <dbReference type="SAM" id="Phobius"/>
    </source>
</evidence>
<keyword evidence="10" id="KW-0418">Kinase</keyword>
<dbReference type="EC" id="2.7.13.3" evidence="3"/>
<name>A0A2R8BD19_9RHOB</name>
<evidence type="ECO:0000256" key="4">
    <source>
        <dbReference type="ARBA" id="ARBA00022475"/>
    </source>
</evidence>
<reference evidence="20 21" key="1">
    <citation type="submission" date="2018-03" db="EMBL/GenBank/DDBJ databases">
        <authorList>
            <person name="Keele B.F."/>
        </authorList>
    </citation>
    <scope>NUCLEOTIDE SEQUENCE [LARGE SCALE GENOMIC DNA]</scope>
    <source>
        <strain evidence="20 21">CECT 8599</strain>
    </source>
</reference>
<dbReference type="InterPro" id="IPR003661">
    <property type="entry name" value="HisK_dim/P_dom"/>
</dbReference>
<evidence type="ECO:0000256" key="9">
    <source>
        <dbReference type="ARBA" id="ARBA00022741"/>
    </source>
</evidence>
<dbReference type="InterPro" id="IPR003594">
    <property type="entry name" value="HATPase_dom"/>
</dbReference>
<evidence type="ECO:0000256" key="13">
    <source>
        <dbReference type="ARBA" id="ARBA00023012"/>
    </source>
</evidence>
<dbReference type="PRINTS" id="PR00344">
    <property type="entry name" value="BCTRLSENSOR"/>
</dbReference>
<dbReference type="GO" id="GO:0005524">
    <property type="term" value="F:ATP binding"/>
    <property type="evidence" value="ECO:0007669"/>
    <property type="project" value="UniProtKB-KW"/>
</dbReference>
<keyword evidence="5" id="KW-0997">Cell inner membrane</keyword>
<evidence type="ECO:0000256" key="3">
    <source>
        <dbReference type="ARBA" id="ARBA00012438"/>
    </source>
</evidence>
<dbReference type="CDD" id="cd00082">
    <property type="entry name" value="HisKA"/>
    <property type="match status" value="1"/>
</dbReference>
<dbReference type="SUPFAM" id="SSF55874">
    <property type="entry name" value="ATPase domain of HSP90 chaperone/DNA topoisomerase II/histidine kinase"/>
    <property type="match status" value="1"/>
</dbReference>
<dbReference type="PIRSF" id="PIRSF036431">
    <property type="entry name" value="STHK_DctB"/>
    <property type="match status" value="1"/>
</dbReference>
<dbReference type="Gene3D" id="1.10.287.130">
    <property type="match status" value="1"/>
</dbReference>
<evidence type="ECO:0000256" key="11">
    <source>
        <dbReference type="ARBA" id="ARBA00022840"/>
    </source>
</evidence>
<evidence type="ECO:0000256" key="5">
    <source>
        <dbReference type="ARBA" id="ARBA00022519"/>
    </source>
</evidence>
<keyword evidence="4" id="KW-1003">Cell membrane</keyword>
<evidence type="ECO:0000256" key="14">
    <source>
        <dbReference type="ARBA" id="ARBA00023136"/>
    </source>
</evidence>
<sequence>MGQGIFQRLVIAFGFGVVVLAISVGVWRYGYVQALGQLSRQGAVDLALAADRLTGQLQRYRELAVLTADRPVAAQIAGGIVDTVTRTRLLEIVDKTGALDVMVVDTDGFVLASARGVDSLDLSAQPFVRRAMQGALGRAHGLRAPFDRRAYYYAAPIFSGAGTVQGAVVVAADIAAIEWDWVGSNPPVFFTDDTGEVFISNRSELVFWQRREDQPGLRPASGTAPAFNSYLLGPHEVWQLGWGPYLPANALHITRDLPVIGMTGEVLMDVSPARRLAMLQAAAVAALCLAFGAVLFVATERRRTLAQANALLEARVAERTTELERSNAQLRFEATEREEAQAALAQAQSDLVQAGKLSALGQMSAGISHELNQPLMAIRSFAENGVEFMARDKPERAAENLTRISELARRMGRIIKNLRAFARQESESLVRVDVGAVLVSALELTEARMRTCGVVLQVNRPDHPVYVRGGEVRLGQVFVNLISNAADAMQDSAEKQLTIHIVQGGASTGGGNPDGRGAVTVTFEDTGPGISVPDKVFDPFYSTKEVGASEGMGLGLSISYGIVQSFGGEIRGTNTDKGAVFAVHLDHWQEDDKIT</sequence>
<dbReference type="InterPro" id="IPR004358">
    <property type="entry name" value="Sig_transdc_His_kin-like_C"/>
</dbReference>
<dbReference type="OrthoDB" id="7568856at2"/>
<evidence type="ECO:0000313" key="21">
    <source>
        <dbReference type="Proteomes" id="UP000244880"/>
    </source>
</evidence>